<keyword evidence="8" id="KW-1185">Reference proteome</keyword>
<feature type="transmembrane region" description="Helical" evidence="6">
    <location>
        <begin position="214"/>
        <end position="237"/>
    </location>
</feature>
<protein>
    <submittedName>
        <fullName evidence="7">Uncharacterized protein</fullName>
    </submittedName>
</protein>
<feature type="transmembrane region" description="Helical" evidence="6">
    <location>
        <begin position="173"/>
        <end position="194"/>
    </location>
</feature>
<feature type="transmembrane region" description="Helical" evidence="6">
    <location>
        <begin position="290"/>
        <end position="312"/>
    </location>
</feature>
<accession>A0A2T5P7G1</accession>
<gene>
    <name evidence="7" type="ORF">DBO85_15335</name>
</gene>
<name>A0A2T5P7G1_9PSED</name>
<proteinExistence type="predicted"/>
<dbReference type="OrthoDB" id="5998304at2"/>
<comment type="subcellular location">
    <subcellularLocation>
        <location evidence="1">Cell membrane</location>
        <topology evidence="1">Multi-pass membrane protein</topology>
    </subcellularLocation>
</comment>
<feature type="transmembrane region" description="Helical" evidence="6">
    <location>
        <begin position="95"/>
        <end position="118"/>
    </location>
</feature>
<evidence type="ECO:0000256" key="6">
    <source>
        <dbReference type="SAM" id="Phobius"/>
    </source>
</evidence>
<evidence type="ECO:0000313" key="7">
    <source>
        <dbReference type="EMBL" id="PTU73680.1"/>
    </source>
</evidence>
<dbReference type="InterPro" id="IPR022791">
    <property type="entry name" value="L-PG_synthase/AglD"/>
</dbReference>
<feature type="transmembrane region" description="Helical" evidence="6">
    <location>
        <begin position="53"/>
        <end position="75"/>
    </location>
</feature>
<comment type="caution">
    <text evidence="7">The sequence shown here is derived from an EMBL/GenBank/DDBJ whole genome shotgun (WGS) entry which is preliminary data.</text>
</comment>
<dbReference type="RefSeq" id="WP_108108123.1">
    <property type="nucleotide sequence ID" value="NZ_QASN01000020.1"/>
</dbReference>
<keyword evidence="3 6" id="KW-0812">Transmembrane</keyword>
<dbReference type="Proteomes" id="UP000244064">
    <property type="component" value="Unassembled WGS sequence"/>
</dbReference>
<dbReference type="PANTHER" id="PTHR39087">
    <property type="entry name" value="UPF0104 MEMBRANE PROTEIN MJ1595"/>
    <property type="match status" value="1"/>
</dbReference>
<feature type="transmembrane region" description="Helical" evidence="6">
    <location>
        <begin position="20"/>
        <end position="41"/>
    </location>
</feature>
<dbReference type="GO" id="GO:0005886">
    <property type="term" value="C:plasma membrane"/>
    <property type="evidence" value="ECO:0007669"/>
    <property type="project" value="UniProtKB-SubCell"/>
</dbReference>
<dbReference type="PANTHER" id="PTHR39087:SF2">
    <property type="entry name" value="UPF0104 MEMBRANE PROTEIN MJ1595"/>
    <property type="match status" value="1"/>
</dbReference>
<evidence type="ECO:0000256" key="2">
    <source>
        <dbReference type="ARBA" id="ARBA00022475"/>
    </source>
</evidence>
<keyword evidence="5 6" id="KW-0472">Membrane</keyword>
<feature type="transmembrane region" description="Helical" evidence="6">
    <location>
        <begin position="139"/>
        <end position="161"/>
    </location>
</feature>
<evidence type="ECO:0000256" key="4">
    <source>
        <dbReference type="ARBA" id="ARBA00022989"/>
    </source>
</evidence>
<dbReference type="Pfam" id="PF03706">
    <property type="entry name" value="LPG_synthase_TM"/>
    <property type="match status" value="1"/>
</dbReference>
<evidence type="ECO:0000256" key="1">
    <source>
        <dbReference type="ARBA" id="ARBA00004651"/>
    </source>
</evidence>
<reference evidence="7 8" key="1">
    <citation type="submission" date="2018-04" db="EMBL/GenBank/DDBJ databases">
        <title>Pseudomonas sp. nov., isolated from mangrove soil.</title>
        <authorList>
            <person name="Chen C."/>
        </authorList>
    </citation>
    <scope>NUCLEOTIDE SEQUENCE [LARGE SCALE GENOMIC DNA]</scope>
    <source>
        <strain evidence="7 8">TC-11</strain>
    </source>
</reference>
<evidence type="ECO:0000256" key="3">
    <source>
        <dbReference type="ARBA" id="ARBA00022692"/>
    </source>
</evidence>
<sequence length="334" mass="36647">MNSSELTEQPTPPRRFGWPFFRRLLTIAFFVLVAVLMVMLARRLDWDEVVSSLRAYDATTLSIALGVTTISYLLYSTFDLLGRLYTGHHLPTRQILPVTFVCYAFNLNLSAWVGGVAFRYRLYSRLGLSKATITKVLSVSVLTNWMGYLCLAGVIFVSGLLKLPSSWEIGSSALRLIGVGLILATLGYFLLCAFSKRRSWSLRGHEIMLPSLRLALLQVLLGASNWALMAAVVFVLMPDGINYPTVLGVLLLASVAGVITHIPAGLGVLEAVFIALLAHEVSKGSVLAALIGYRVIYFLIPLLVATLVYLLLEARAKKLRQGNDQRQGAVEQAG</sequence>
<organism evidence="7 8">
    <name type="scientific">Pseudomonas mangrovi</name>
    <dbReference type="NCBI Taxonomy" id="2161748"/>
    <lineage>
        <taxon>Bacteria</taxon>
        <taxon>Pseudomonadati</taxon>
        <taxon>Pseudomonadota</taxon>
        <taxon>Gammaproteobacteria</taxon>
        <taxon>Pseudomonadales</taxon>
        <taxon>Pseudomonadaceae</taxon>
        <taxon>Pseudomonas</taxon>
    </lineage>
</organism>
<feature type="transmembrane region" description="Helical" evidence="6">
    <location>
        <begin position="249"/>
        <end position="278"/>
    </location>
</feature>
<dbReference type="AlphaFoldDB" id="A0A2T5P7G1"/>
<keyword evidence="2" id="KW-1003">Cell membrane</keyword>
<dbReference type="EMBL" id="QASN01000020">
    <property type="protein sequence ID" value="PTU73680.1"/>
    <property type="molecule type" value="Genomic_DNA"/>
</dbReference>
<evidence type="ECO:0000313" key="8">
    <source>
        <dbReference type="Proteomes" id="UP000244064"/>
    </source>
</evidence>
<evidence type="ECO:0000256" key="5">
    <source>
        <dbReference type="ARBA" id="ARBA00023136"/>
    </source>
</evidence>
<keyword evidence="4 6" id="KW-1133">Transmembrane helix</keyword>